<dbReference type="RefSeq" id="WP_296931936.1">
    <property type="nucleotide sequence ID" value="NZ_CP133407.1"/>
</dbReference>
<keyword evidence="1" id="KW-0175">Coiled coil</keyword>
<name>A0ABT9PJW2_9ACTO</name>
<dbReference type="GO" id="GO:0000428">
    <property type="term" value="C:DNA-directed RNA polymerase complex"/>
    <property type="evidence" value="ECO:0007669"/>
    <property type="project" value="UniProtKB-KW"/>
</dbReference>
<proteinExistence type="predicted"/>
<feature type="coiled-coil region" evidence="1">
    <location>
        <begin position="72"/>
        <end position="99"/>
    </location>
</feature>
<evidence type="ECO:0000313" key="3">
    <source>
        <dbReference type="Proteomes" id="UP001230145"/>
    </source>
</evidence>
<evidence type="ECO:0000313" key="2">
    <source>
        <dbReference type="EMBL" id="MDP9833014.1"/>
    </source>
</evidence>
<protein>
    <submittedName>
        <fullName evidence="2">DNA-directed RNA polymerase specialized sigma subunit</fullName>
    </submittedName>
</protein>
<gene>
    <name evidence="2" type="ORF">J2S45_001693</name>
</gene>
<keyword evidence="2" id="KW-0240">DNA-directed RNA polymerase</keyword>
<evidence type="ECO:0000256" key="1">
    <source>
        <dbReference type="SAM" id="Coils"/>
    </source>
</evidence>
<dbReference type="Gene3D" id="1.20.140.160">
    <property type="match status" value="1"/>
</dbReference>
<keyword evidence="2" id="KW-0804">Transcription</keyword>
<dbReference type="InterPro" id="IPR013324">
    <property type="entry name" value="RNA_pol_sigma_r3/r4-like"/>
</dbReference>
<comment type="caution">
    <text evidence="2">The sequence shown here is derived from an EMBL/GenBank/DDBJ whole genome shotgun (WGS) entry which is preliminary data.</text>
</comment>
<accession>A0ABT9PJW2</accession>
<keyword evidence="3" id="KW-1185">Reference proteome</keyword>
<reference evidence="2 3" key="1">
    <citation type="submission" date="2023-07" db="EMBL/GenBank/DDBJ databases">
        <title>Sequencing the genomes of 1000 actinobacteria strains.</title>
        <authorList>
            <person name="Klenk H.-P."/>
        </authorList>
    </citation>
    <scope>NUCLEOTIDE SEQUENCE [LARGE SCALE GENOMIC DNA]</scope>
    <source>
        <strain evidence="2 3">DSM 19515</strain>
    </source>
</reference>
<dbReference type="EMBL" id="JAUSQL010000001">
    <property type="protein sequence ID" value="MDP9833014.1"/>
    <property type="molecule type" value="Genomic_DNA"/>
</dbReference>
<sequence>MTHVNATATRCDGWWAADFTVDDHEYSTQARRLDQLEAMIKDAAALMTGQPEESFTVSIEPCGLPVEAIDRYKSATKAAQEAERELSDSSRTAVQLLTRAGLSMRDVGTIMGVSVQRVSQLAKA</sequence>
<dbReference type="Proteomes" id="UP001230145">
    <property type="component" value="Unassembled WGS sequence"/>
</dbReference>
<organism evidence="2 3">
    <name type="scientific">Trueperella abortisuis</name>
    <dbReference type="NCBI Taxonomy" id="445930"/>
    <lineage>
        <taxon>Bacteria</taxon>
        <taxon>Bacillati</taxon>
        <taxon>Actinomycetota</taxon>
        <taxon>Actinomycetes</taxon>
        <taxon>Actinomycetales</taxon>
        <taxon>Actinomycetaceae</taxon>
        <taxon>Trueperella</taxon>
    </lineage>
</organism>
<dbReference type="SUPFAM" id="SSF88659">
    <property type="entry name" value="Sigma3 and sigma4 domains of RNA polymerase sigma factors"/>
    <property type="match status" value="1"/>
</dbReference>